<dbReference type="PANTHER" id="PTHR35792:SF1">
    <property type="entry name" value="SLL0268 PROTEIN"/>
    <property type="match status" value="1"/>
</dbReference>
<evidence type="ECO:0000313" key="1">
    <source>
        <dbReference type="EMBL" id="GCF95056.1"/>
    </source>
</evidence>
<organism evidence="1 2">
    <name type="scientific">Enterococcus florum</name>
    <dbReference type="NCBI Taxonomy" id="2480627"/>
    <lineage>
        <taxon>Bacteria</taxon>
        <taxon>Bacillati</taxon>
        <taxon>Bacillota</taxon>
        <taxon>Bacilli</taxon>
        <taxon>Lactobacillales</taxon>
        <taxon>Enterococcaceae</taxon>
        <taxon>Enterococcus</taxon>
    </lineage>
</organism>
<evidence type="ECO:0000313" key="2">
    <source>
        <dbReference type="Proteomes" id="UP000290567"/>
    </source>
</evidence>
<gene>
    <name evidence="1" type="ORF">NRIC_29470</name>
</gene>
<reference evidence="2" key="1">
    <citation type="submission" date="2019-02" db="EMBL/GenBank/DDBJ databases">
        <title>Draft genome sequence of Enterococcus sp. Gos25-1.</title>
        <authorList>
            <person name="Tanaka N."/>
            <person name="Shiwa Y."/>
            <person name="Fujita N."/>
        </authorList>
    </citation>
    <scope>NUCLEOTIDE SEQUENCE [LARGE SCALE GENOMIC DNA]</scope>
    <source>
        <strain evidence="2">Gos25-1</strain>
    </source>
</reference>
<dbReference type="PANTHER" id="PTHR35792">
    <property type="entry name" value="GENERAL STRESS PROTEIN"/>
    <property type="match status" value="1"/>
</dbReference>
<proteinExistence type="predicted"/>
<dbReference type="InterPro" id="IPR052928">
    <property type="entry name" value="Desiccation-related_membrane"/>
</dbReference>
<dbReference type="EMBL" id="BJCC01000026">
    <property type="protein sequence ID" value="GCF95056.1"/>
    <property type="molecule type" value="Genomic_DNA"/>
</dbReference>
<dbReference type="InterPro" id="IPR024623">
    <property type="entry name" value="YtxH"/>
</dbReference>
<dbReference type="Pfam" id="PF12732">
    <property type="entry name" value="YtxH"/>
    <property type="match status" value="1"/>
</dbReference>
<accession>A0A4P5PBG0</accession>
<dbReference type="RefSeq" id="WP_146623457.1">
    <property type="nucleotide sequence ID" value="NZ_BJCC01000026.1"/>
</dbReference>
<dbReference type="Proteomes" id="UP000290567">
    <property type="component" value="Unassembled WGS sequence"/>
</dbReference>
<dbReference type="AlphaFoldDB" id="A0A4P5PBG0"/>
<name>A0A4P5PBG0_9ENTE</name>
<protein>
    <recommendedName>
        <fullName evidence="3">YtxH domain-containing protein</fullName>
    </recommendedName>
</protein>
<dbReference type="OrthoDB" id="2139646at2"/>
<comment type="caution">
    <text evidence="1">The sequence shown here is derived from an EMBL/GenBank/DDBJ whole genome shotgun (WGS) entry which is preliminary data.</text>
</comment>
<evidence type="ECO:0008006" key="3">
    <source>
        <dbReference type="Google" id="ProtNLM"/>
    </source>
</evidence>
<keyword evidence="2" id="KW-1185">Reference proteome</keyword>
<sequence length="112" mass="12517">MGFFKGLLFGAGVGAAAGLLFAPRKGEDTRELIVNDVRDIVELTDDLNDSLGDFRDSLADLKTTFDTVVPVFKSGIENDIEDFRFQAEPRIQQIQEQLEVIQQNLPEDKQTD</sequence>